<accession>A0A0R1K7I8</accession>
<dbReference type="InterPro" id="IPR036412">
    <property type="entry name" value="HAD-like_sf"/>
</dbReference>
<dbReference type="OrthoDB" id="9760364at2"/>
<dbReference type="GO" id="GO:0005524">
    <property type="term" value="F:ATP binding"/>
    <property type="evidence" value="ECO:0007669"/>
    <property type="project" value="UniProtKB-KW"/>
</dbReference>
<evidence type="ECO:0000256" key="1">
    <source>
        <dbReference type="ARBA" id="ARBA00004127"/>
    </source>
</evidence>
<evidence type="ECO:0000256" key="9">
    <source>
        <dbReference type="ARBA" id="ARBA00022989"/>
    </source>
</evidence>
<protein>
    <submittedName>
        <fullName evidence="13">Cation transport ATPase</fullName>
    </submittedName>
</protein>
<evidence type="ECO:0000313" key="13">
    <source>
        <dbReference type="EMBL" id="KRK79240.1"/>
    </source>
</evidence>
<sequence>MDQKAYRTELDVLQKQNKIHSFDQGLDYIEANKRLEEFGPNKLETVKTPRWKMFLHQFNNMVIYVLIFAAVITLILGHYSDSIIIGLVVLINSLIGYFQEASASNALERIKDMLSINAKVHRDGIRKEIPAEELVAGDTVFLEAGDNVPADLRIINSDNLRIQESSLTGETNSVSKNSKLITKDSALADQTNMAFASTSVTKGSGTGLVVATAENTEIGKISTEVGAVKARKTPLMQVIDKLGAGVSYFIVLAAIATFIIGWYFGAYSLSVLSMAVVSMVVGTIPEGLPATTSVILAKGVNDMAKNQNTIIKTLPAVETLGSVDVIATDKTGTLTKNEMTVTDIVIDDQNYQVTGTGYDPIGEITQNNQKVTISDKMKLFLESGFQANDTHLINEAGQWDITGEPTDGAFLSLYHKVYNHGEESDYEKIDILPFDSDFRYIARLVKKNNKHYLFVKGSPDKLFNMAQKLDLNFDDTTWSQRVHDFSEHGKRVIAVGYKEVSTDITKITHDLINNGLNFLGLAAIIDPPREEVIVALKEIRSAGVEVKMITGDSPVTATAIGGKLGLADKINAITGPEWDQLSDNERIVAADKNQVFARTTPSNKIEIIEALQANNKVTAMTGDGVNDAPALKQADIGVAMGIKGTDVAKDSADMVLTDDNFATISKAIREGRRIFDNIKKSILYLLPISFSEGLIIAYAILTKSDIPLHPTQLLWINMVSAITIQFALTFEPAEEGIMNRKPRKTGSKLMTKHNIFQVAYISVLMAVISLTIDAFLRGNGVSAIISSTTMVNVLIVGKIFYLFNIRSRKPALSRDFFSNPKAFYFVGLMMVLQLILTYVPFMQNIFYTGSIGMMEWGLAILGGVIILAIAEIDKYIRNFKFNRSEKLLFEE</sequence>
<dbReference type="NCBIfam" id="TIGR01494">
    <property type="entry name" value="ATPase_P-type"/>
    <property type="match status" value="2"/>
</dbReference>
<gene>
    <name evidence="13" type="ORF">FD03_GL001605</name>
</gene>
<dbReference type="InterPro" id="IPR018303">
    <property type="entry name" value="ATPase_P-typ_P_site"/>
</dbReference>
<dbReference type="SUPFAM" id="SSF81653">
    <property type="entry name" value="Calcium ATPase, transduction domain A"/>
    <property type="match status" value="1"/>
</dbReference>
<dbReference type="RefSeq" id="WP_056979828.1">
    <property type="nucleotide sequence ID" value="NZ_AZDZ01000019.1"/>
</dbReference>
<dbReference type="Pfam" id="PF08282">
    <property type="entry name" value="Hydrolase_3"/>
    <property type="match status" value="1"/>
</dbReference>
<evidence type="ECO:0000256" key="11">
    <source>
        <dbReference type="SAM" id="Phobius"/>
    </source>
</evidence>
<comment type="caution">
    <text evidence="13">The sequence shown here is derived from an EMBL/GenBank/DDBJ whole genome shotgun (WGS) entry which is preliminary data.</text>
</comment>
<dbReference type="PANTHER" id="PTHR43294:SF20">
    <property type="entry name" value="P-TYPE ATPASE"/>
    <property type="match status" value="1"/>
</dbReference>
<keyword evidence="9 11" id="KW-1133">Transmembrane helix</keyword>
<keyword evidence="4 11" id="KW-0812">Transmembrane</keyword>
<keyword evidence="3" id="KW-0597">Phosphoprotein</keyword>
<evidence type="ECO:0000259" key="12">
    <source>
        <dbReference type="SMART" id="SM00831"/>
    </source>
</evidence>
<keyword evidence="7" id="KW-0460">Magnesium</keyword>
<keyword evidence="6" id="KW-0067">ATP-binding</keyword>
<dbReference type="FunFam" id="2.70.150.10:FF:000160">
    <property type="entry name" value="Sarcoplasmic/endoplasmic reticulum calcium ATPase 1"/>
    <property type="match status" value="1"/>
</dbReference>
<reference evidence="13 14" key="1">
    <citation type="journal article" date="2015" name="Genome Announc.">
        <title>Expanding the biotechnology potential of lactobacilli through comparative genomics of 213 strains and associated genera.</title>
        <authorList>
            <person name="Sun Z."/>
            <person name="Harris H.M."/>
            <person name="McCann A."/>
            <person name="Guo C."/>
            <person name="Argimon S."/>
            <person name="Zhang W."/>
            <person name="Yang X."/>
            <person name="Jeffery I.B."/>
            <person name="Cooney J.C."/>
            <person name="Kagawa T.F."/>
            <person name="Liu W."/>
            <person name="Song Y."/>
            <person name="Salvetti E."/>
            <person name="Wrobel A."/>
            <person name="Rasinkangas P."/>
            <person name="Parkhill J."/>
            <person name="Rea M.C."/>
            <person name="O'Sullivan O."/>
            <person name="Ritari J."/>
            <person name="Douillard F.P."/>
            <person name="Paul Ross R."/>
            <person name="Yang R."/>
            <person name="Briner A.E."/>
            <person name="Felis G.E."/>
            <person name="de Vos W.M."/>
            <person name="Barrangou R."/>
            <person name="Klaenhammer T.R."/>
            <person name="Caufield P.W."/>
            <person name="Cui Y."/>
            <person name="Zhang H."/>
            <person name="O'Toole P.W."/>
        </authorList>
    </citation>
    <scope>NUCLEOTIDE SEQUENCE [LARGE SCALE GENOMIC DNA]</scope>
    <source>
        <strain evidence="13 14">DSM 19682</strain>
    </source>
</reference>
<feature type="transmembrane region" description="Helical" evidence="11">
    <location>
        <begin position="58"/>
        <end position="76"/>
    </location>
</feature>
<name>A0A0R1K7I8_9LACO</name>
<dbReference type="PRINTS" id="PR00119">
    <property type="entry name" value="CATATPASE"/>
</dbReference>
<dbReference type="PANTHER" id="PTHR43294">
    <property type="entry name" value="SODIUM/POTASSIUM-TRANSPORTING ATPASE SUBUNIT ALPHA"/>
    <property type="match status" value="1"/>
</dbReference>
<dbReference type="InterPro" id="IPR006068">
    <property type="entry name" value="ATPase_P-typ_cation-transptr_C"/>
</dbReference>
<dbReference type="Pfam" id="PF00122">
    <property type="entry name" value="E1-E2_ATPase"/>
    <property type="match status" value="1"/>
</dbReference>
<dbReference type="GO" id="GO:0006883">
    <property type="term" value="P:intracellular sodium ion homeostasis"/>
    <property type="evidence" value="ECO:0007669"/>
    <property type="project" value="TreeGrafter"/>
</dbReference>
<dbReference type="GO" id="GO:0012505">
    <property type="term" value="C:endomembrane system"/>
    <property type="evidence" value="ECO:0007669"/>
    <property type="project" value="UniProtKB-SubCell"/>
</dbReference>
<feature type="transmembrane region" description="Helical" evidence="11">
    <location>
        <begin position="242"/>
        <end position="265"/>
    </location>
</feature>
<organism evidence="13 14">
    <name type="scientific">Companilactobacillus nodensis DSM 19682 = JCM 14932 = NBRC 107160</name>
    <dbReference type="NCBI Taxonomy" id="1423775"/>
    <lineage>
        <taxon>Bacteria</taxon>
        <taxon>Bacillati</taxon>
        <taxon>Bacillota</taxon>
        <taxon>Bacilli</taxon>
        <taxon>Lactobacillales</taxon>
        <taxon>Lactobacillaceae</taxon>
        <taxon>Companilactobacillus</taxon>
    </lineage>
</organism>
<dbReference type="GO" id="GO:0005391">
    <property type="term" value="F:P-type sodium:potassium-exchanging transporter activity"/>
    <property type="evidence" value="ECO:0007669"/>
    <property type="project" value="TreeGrafter"/>
</dbReference>
<feature type="transmembrane region" description="Helical" evidence="11">
    <location>
        <begin position="781"/>
        <end position="801"/>
    </location>
</feature>
<feature type="transmembrane region" description="Helical" evidence="11">
    <location>
        <begin position="713"/>
        <end position="733"/>
    </location>
</feature>
<dbReference type="eggNOG" id="COG0474">
    <property type="taxonomic scope" value="Bacteria"/>
</dbReference>
<dbReference type="InterPro" id="IPR050510">
    <property type="entry name" value="Cation_transp_ATPase_P-type"/>
</dbReference>
<dbReference type="GO" id="GO:0030007">
    <property type="term" value="P:intracellular potassium ion homeostasis"/>
    <property type="evidence" value="ECO:0007669"/>
    <property type="project" value="TreeGrafter"/>
</dbReference>
<dbReference type="GO" id="GO:0036376">
    <property type="term" value="P:sodium ion export across plasma membrane"/>
    <property type="evidence" value="ECO:0007669"/>
    <property type="project" value="TreeGrafter"/>
</dbReference>
<dbReference type="InterPro" id="IPR023214">
    <property type="entry name" value="HAD_sf"/>
</dbReference>
<dbReference type="Pfam" id="PF00690">
    <property type="entry name" value="Cation_ATPase_N"/>
    <property type="match status" value="1"/>
</dbReference>
<dbReference type="GO" id="GO:1990573">
    <property type="term" value="P:potassium ion import across plasma membrane"/>
    <property type="evidence" value="ECO:0007669"/>
    <property type="project" value="TreeGrafter"/>
</dbReference>
<dbReference type="Gene3D" id="3.40.50.1000">
    <property type="entry name" value="HAD superfamily/HAD-like"/>
    <property type="match status" value="1"/>
</dbReference>
<keyword evidence="5" id="KW-0547">Nucleotide-binding</keyword>
<dbReference type="InterPro" id="IPR023298">
    <property type="entry name" value="ATPase_P-typ_TM_dom_sf"/>
</dbReference>
<dbReference type="GO" id="GO:1902600">
    <property type="term" value="P:proton transmembrane transport"/>
    <property type="evidence" value="ECO:0007669"/>
    <property type="project" value="TreeGrafter"/>
</dbReference>
<dbReference type="Pfam" id="PF13246">
    <property type="entry name" value="Cation_ATPase"/>
    <property type="match status" value="1"/>
</dbReference>
<keyword evidence="8" id="KW-1278">Translocase</keyword>
<feature type="transmembrane region" description="Helical" evidence="11">
    <location>
        <begin position="822"/>
        <end position="839"/>
    </location>
</feature>
<evidence type="ECO:0000313" key="14">
    <source>
        <dbReference type="Proteomes" id="UP000051248"/>
    </source>
</evidence>
<evidence type="ECO:0000256" key="10">
    <source>
        <dbReference type="ARBA" id="ARBA00023136"/>
    </source>
</evidence>
<dbReference type="SUPFAM" id="SSF81660">
    <property type="entry name" value="Metal cation-transporting ATPase, ATP-binding domain N"/>
    <property type="match status" value="1"/>
</dbReference>
<dbReference type="InterPro" id="IPR001757">
    <property type="entry name" value="P_typ_ATPase"/>
</dbReference>
<evidence type="ECO:0000256" key="6">
    <source>
        <dbReference type="ARBA" id="ARBA00022840"/>
    </source>
</evidence>
<feature type="domain" description="Cation-transporting P-type ATPase N-terminal" evidence="12">
    <location>
        <begin position="18"/>
        <end position="78"/>
    </location>
</feature>
<dbReference type="Pfam" id="PF00689">
    <property type="entry name" value="Cation_ATPase_C"/>
    <property type="match status" value="1"/>
</dbReference>
<dbReference type="InterPro" id="IPR023299">
    <property type="entry name" value="ATPase_P-typ_cyto_dom_N"/>
</dbReference>
<dbReference type="SMART" id="SM00831">
    <property type="entry name" value="Cation_ATPase_N"/>
    <property type="match status" value="1"/>
</dbReference>
<evidence type="ECO:0000256" key="7">
    <source>
        <dbReference type="ARBA" id="ARBA00022842"/>
    </source>
</evidence>
<evidence type="ECO:0000256" key="2">
    <source>
        <dbReference type="ARBA" id="ARBA00005675"/>
    </source>
</evidence>
<proteinExistence type="inferred from homology"/>
<feature type="transmembrane region" description="Helical" evidence="11">
    <location>
        <begin position="845"/>
        <end position="870"/>
    </location>
</feature>
<dbReference type="SFLD" id="SFLDG00002">
    <property type="entry name" value="C1.7:_P-type_atpase_like"/>
    <property type="match status" value="1"/>
</dbReference>
<dbReference type="STRING" id="1423775.FD03_GL001605"/>
<dbReference type="InterPro" id="IPR008250">
    <property type="entry name" value="ATPase_P-typ_transduc_dom_A_sf"/>
</dbReference>
<evidence type="ECO:0000256" key="3">
    <source>
        <dbReference type="ARBA" id="ARBA00022553"/>
    </source>
</evidence>
<keyword evidence="14" id="KW-1185">Reference proteome</keyword>
<dbReference type="PROSITE" id="PS00154">
    <property type="entry name" value="ATPASE_E1_E2"/>
    <property type="match status" value="1"/>
</dbReference>
<dbReference type="PATRIC" id="fig|1423775.4.peg.1636"/>
<dbReference type="GO" id="GO:0005886">
    <property type="term" value="C:plasma membrane"/>
    <property type="evidence" value="ECO:0007669"/>
    <property type="project" value="TreeGrafter"/>
</dbReference>
<dbReference type="SFLD" id="SFLDF00027">
    <property type="entry name" value="p-type_atpase"/>
    <property type="match status" value="1"/>
</dbReference>
<dbReference type="Gene3D" id="2.70.150.10">
    <property type="entry name" value="Calcium-transporting ATPase, cytoplasmic transduction domain A"/>
    <property type="match status" value="1"/>
</dbReference>
<evidence type="ECO:0000256" key="4">
    <source>
        <dbReference type="ARBA" id="ARBA00022692"/>
    </source>
</evidence>
<evidence type="ECO:0000256" key="5">
    <source>
        <dbReference type="ARBA" id="ARBA00022741"/>
    </source>
</evidence>
<dbReference type="InterPro" id="IPR059000">
    <property type="entry name" value="ATPase_P-type_domA"/>
</dbReference>
<dbReference type="Proteomes" id="UP000051248">
    <property type="component" value="Unassembled WGS sequence"/>
</dbReference>
<feature type="transmembrane region" description="Helical" evidence="11">
    <location>
        <begin position="82"/>
        <end position="99"/>
    </location>
</feature>
<dbReference type="InterPro" id="IPR004014">
    <property type="entry name" value="ATPase_P-typ_cation-transptr_N"/>
</dbReference>
<comment type="similarity">
    <text evidence="2">Belongs to the cation transport ATPase (P-type) (TC 3.A.3) family. Type IIA subfamily.</text>
</comment>
<comment type="subcellular location">
    <subcellularLocation>
        <location evidence="1">Endomembrane system</location>
        <topology evidence="1">Multi-pass membrane protein</topology>
    </subcellularLocation>
</comment>
<dbReference type="PRINTS" id="PR00120">
    <property type="entry name" value="HATPASE"/>
</dbReference>
<dbReference type="Gene3D" id="3.40.1110.10">
    <property type="entry name" value="Calcium-transporting ATPase, cytoplasmic domain N"/>
    <property type="match status" value="1"/>
</dbReference>
<keyword evidence="10 11" id="KW-0472">Membrane</keyword>
<feature type="transmembrane region" description="Helical" evidence="11">
    <location>
        <begin position="754"/>
        <end position="775"/>
    </location>
</feature>
<dbReference type="SUPFAM" id="SSF81665">
    <property type="entry name" value="Calcium ATPase, transmembrane domain M"/>
    <property type="match status" value="1"/>
</dbReference>
<dbReference type="InterPro" id="IPR044492">
    <property type="entry name" value="P_typ_ATPase_HD_dom"/>
</dbReference>
<dbReference type="AlphaFoldDB" id="A0A0R1K7I8"/>
<evidence type="ECO:0000256" key="8">
    <source>
        <dbReference type="ARBA" id="ARBA00022967"/>
    </source>
</evidence>
<dbReference type="GO" id="GO:0016887">
    <property type="term" value="F:ATP hydrolysis activity"/>
    <property type="evidence" value="ECO:0007669"/>
    <property type="project" value="InterPro"/>
</dbReference>
<dbReference type="EMBL" id="AZDZ01000019">
    <property type="protein sequence ID" value="KRK79240.1"/>
    <property type="molecule type" value="Genomic_DNA"/>
</dbReference>
<dbReference type="SUPFAM" id="SSF56784">
    <property type="entry name" value="HAD-like"/>
    <property type="match status" value="1"/>
</dbReference>
<dbReference type="SFLD" id="SFLDS00003">
    <property type="entry name" value="Haloacid_Dehalogenase"/>
    <property type="match status" value="1"/>
</dbReference>
<dbReference type="Gene3D" id="1.20.1110.10">
    <property type="entry name" value="Calcium-transporting ATPase, transmembrane domain"/>
    <property type="match status" value="1"/>
</dbReference>
<feature type="transmembrane region" description="Helical" evidence="11">
    <location>
        <begin position="271"/>
        <end position="297"/>
    </location>
</feature>
<feature type="transmembrane region" description="Helical" evidence="11">
    <location>
        <begin position="682"/>
        <end position="701"/>
    </location>
</feature>